<dbReference type="InterPro" id="IPR010982">
    <property type="entry name" value="Lambda_DNA-bd_dom_sf"/>
</dbReference>
<evidence type="ECO:0000256" key="1">
    <source>
        <dbReference type="SAM" id="MobiDB-lite"/>
    </source>
</evidence>
<dbReference type="Pfam" id="PF13560">
    <property type="entry name" value="HTH_31"/>
    <property type="match status" value="1"/>
</dbReference>
<evidence type="ECO:0000313" key="4">
    <source>
        <dbReference type="Proteomes" id="UP000263377"/>
    </source>
</evidence>
<keyword evidence="4" id="KW-1185">Reference proteome</keyword>
<gene>
    <name evidence="3" type="ORF">DR950_05925</name>
</gene>
<comment type="caution">
    <text evidence="3">The sequence shown here is derived from an EMBL/GenBank/DDBJ whole genome shotgun (WGS) entry which is preliminary data.</text>
</comment>
<organism evidence="3 4">
    <name type="scientific">Kitasatospora xanthocidica</name>
    <dbReference type="NCBI Taxonomy" id="83382"/>
    <lineage>
        <taxon>Bacteria</taxon>
        <taxon>Bacillati</taxon>
        <taxon>Actinomycetota</taxon>
        <taxon>Actinomycetes</taxon>
        <taxon>Kitasatosporales</taxon>
        <taxon>Streptomycetaceae</taxon>
        <taxon>Kitasatospora</taxon>
    </lineage>
</organism>
<dbReference type="PROSITE" id="PS50943">
    <property type="entry name" value="HTH_CROC1"/>
    <property type="match status" value="1"/>
</dbReference>
<evidence type="ECO:0000313" key="3">
    <source>
        <dbReference type="EMBL" id="RGD57391.1"/>
    </source>
</evidence>
<dbReference type="InterPro" id="IPR001387">
    <property type="entry name" value="Cro/C1-type_HTH"/>
</dbReference>
<proteinExistence type="predicted"/>
<dbReference type="CDD" id="cd00093">
    <property type="entry name" value="HTH_XRE"/>
    <property type="match status" value="1"/>
</dbReference>
<feature type="region of interest" description="Disordered" evidence="1">
    <location>
        <begin position="66"/>
        <end position="133"/>
    </location>
</feature>
<dbReference type="AlphaFoldDB" id="A0A372ZNT9"/>
<reference evidence="3 4" key="1">
    <citation type="submission" date="2018-08" db="EMBL/GenBank/DDBJ databases">
        <title>Diversity &amp; Physiological Properties of Lignin-Decomposing Actinobacteria from Soil.</title>
        <authorList>
            <person name="Roh S.G."/>
            <person name="Kim S.B."/>
        </authorList>
    </citation>
    <scope>NUCLEOTIDE SEQUENCE [LARGE SCALE GENOMIC DNA]</scope>
    <source>
        <strain evidence="3 4">MMS17-GH009</strain>
    </source>
</reference>
<dbReference type="SUPFAM" id="SSF47413">
    <property type="entry name" value="lambda repressor-like DNA-binding domains"/>
    <property type="match status" value="1"/>
</dbReference>
<dbReference type="GO" id="GO:0003677">
    <property type="term" value="F:DNA binding"/>
    <property type="evidence" value="ECO:0007669"/>
    <property type="project" value="InterPro"/>
</dbReference>
<dbReference type="SMART" id="SM00530">
    <property type="entry name" value="HTH_XRE"/>
    <property type="match status" value="1"/>
</dbReference>
<feature type="domain" description="HTH cro/C1-type" evidence="2">
    <location>
        <begin position="2"/>
        <end position="57"/>
    </location>
</feature>
<dbReference type="EMBL" id="QVIG01000001">
    <property type="protein sequence ID" value="RGD57391.1"/>
    <property type="molecule type" value="Genomic_DNA"/>
</dbReference>
<evidence type="ECO:0000259" key="2">
    <source>
        <dbReference type="PROSITE" id="PS50943"/>
    </source>
</evidence>
<dbReference type="RefSeq" id="WP_074005896.1">
    <property type="nucleotide sequence ID" value="NZ_QVIG01000001.1"/>
</dbReference>
<protein>
    <submittedName>
        <fullName evidence="3">Helix-turn-helix domain-containing protein</fullName>
    </submittedName>
</protein>
<name>A0A372ZNT9_9ACTN</name>
<sequence>MLRALRREVGFTHEELARRSQVSVRTISDIERGRVLRPQRRSVQQLAAALGLRASRLEWFLRAARAVPGSGPDQPDGSRRETPAAGEVDEQPSAVVVMVLPMTATGESGPCCRRRRRCPQPRPTGPRPVRRAG</sequence>
<dbReference type="Proteomes" id="UP000263377">
    <property type="component" value="Unassembled WGS sequence"/>
</dbReference>
<accession>A0A372ZNT9</accession>
<dbReference type="Gene3D" id="1.10.260.40">
    <property type="entry name" value="lambda repressor-like DNA-binding domains"/>
    <property type="match status" value="1"/>
</dbReference>